<feature type="domain" description="7TM-DISM receptor extracellular" evidence="4">
    <location>
        <begin position="36"/>
        <end position="170"/>
    </location>
</feature>
<dbReference type="EMBL" id="CP030041">
    <property type="protein sequence ID" value="AWW33331.1"/>
    <property type="molecule type" value="Genomic_DNA"/>
</dbReference>
<evidence type="ECO:0000259" key="3">
    <source>
        <dbReference type="Pfam" id="PF07695"/>
    </source>
</evidence>
<accession>A0A2Z4IQ77</accession>
<feature type="transmembrane region" description="Helical" evidence="2">
    <location>
        <begin position="183"/>
        <end position="204"/>
    </location>
</feature>
<protein>
    <submittedName>
        <fullName evidence="5">Signal transduction protein</fullName>
    </submittedName>
</protein>
<evidence type="ECO:0000256" key="2">
    <source>
        <dbReference type="SAM" id="Phobius"/>
    </source>
</evidence>
<evidence type="ECO:0000313" key="5">
    <source>
        <dbReference type="EMBL" id="AWW33331.1"/>
    </source>
</evidence>
<feature type="transmembrane region" description="Helical" evidence="2">
    <location>
        <begin position="247"/>
        <end position="270"/>
    </location>
</feature>
<dbReference type="InterPro" id="IPR011622">
    <property type="entry name" value="7TMR_DISM_rcpt_extracell_dom2"/>
</dbReference>
<feature type="transmembrane region" description="Helical" evidence="2">
    <location>
        <begin position="305"/>
        <end position="328"/>
    </location>
</feature>
<feature type="transmembrane region" description="Helical" evidence="2">
    <location>
        <begin position="335"/>
        <end position="352"/>
    </location>
</feature>
<dbReference type="Pfam" id="PF07695">
    <property type="entry name" value="7TMR-DISM_7TM"/>
    <property type="match status" value="1"/>
</dbReference>
<name>A0A2Z4IQ77_9BACT</name>
<feature type="transmembrane region" description="Helical" evidence="2">
    <location>
        <begin position="211"/>
        <end position="227"/>
    </location>
</feature>
<dbReference type="Pfam" id="PF07696">
    <property type="entry name" value="7TMR-DISMED2"/>
    <property type="match status" value="1"/>
</dbReference>
<organism evidence="5 6">
    <name type="scientific">Echinicola strongylocentroti</name>
    <dbReference type="NCBI Taxonomy" id="1795355"/>
    <lineage>
        <taxon>Bacteria</taxon>
        <taxon>Pseudomonadati</taxon>
        <taxon>Bacteroidota</taxon>
        <taxon>Cytophagia</taxon>
        <taxon>Cytophagales</taxon>
        <taxon>Cyclobacteriaceae</taxon>
        <taxon>Echinicola</taxon>
    </lineage>
</organism>
<dbReference type="AlphaFoldDB" id="A0A2Z4IQ77"/>
<feature type="coiled-coil region" evidence="1">
    <location>
        <begin position="388"/>
        <end position="483"/>
    </location>
</feature>
<keyword evidence="2" id="KW-0472">Membrane</keyword>
<evidence type="ECO:0000259" key="4">
    <source>
        <dbReference type="Pfam" id="PF07696"/>
    </source>
</evidence>
<dbReference type="OrthoDB" id="9783459at2"/>
<sequence>MFLLSFSLVSANAVAQEPSVIDLQEDSKWIPEIIQRLDFFVDTTNTLDIKKVASAAFQEKFRQISDPHIVYENIADFIWIRMTVANHQQNDHYSWYFESWGYDLDEITFFSPQGDKGYFPMKAGYDYPFGDRDILHKNFNYFLNIRPGETKTYYIKIRRSYPLTFSFHLRTNDEFITHSLNEYFFLGLYYGILLLILTLHLYLVVKLKKNLYLFSSILIFSSIWFSLGRDGLGFQYLWPSVPSINTITNFSSLTELFVIISTLLFSYFFVKKYKENPKLRSLTLAAIAIMVGMFLNQNYGLVMDAIPYMIISFLILLVPFTVGLRSLLSIGRFSLSYTLAYVCLFLIIAHSYTRAFALFNDPILNWYFVHPVIIVEMVLFSLSILNQIKYLQEEYKKANLEKTTALEEKNRVTYEMNNKLHQKVKERTEEIENMASDLAQKNVTLQTTNLKLEELNTQISNINQYLKENNDKLRNNVEEITKDMALMKGFEFEDFKKVFPDKETCLKFLSELKWQQKFICKKCGYNKSTESRNHGRRCKNCNYYESPTADTLFHKLKFPIEKAFYILYLSNRKDVELTLNELSGILDLRRETCWAFKNKIALAMDKVGHNKELSGWETLALVHLE</sequence>
<dbReference type="KEGG" id="est:DN752_23750"/>
<gene>
    <name evidence="5" type="ORF">DN752_23750</name>
</gene>
<evidence type="ECO:0000256" key="1">
    <source>
        <dbReference type="SAM" id="Coils"/>
    </source>
</evidence>
<keyword evidence="2" id="KW-0812">Transmembrane</keyword>
<feature type="transmembrane region" description="Helical" evidence="2">
    <location>
        <begin position="364"/>
        <end position="385"/>
    </location>
</feature>
<dbReference type="Gene3D" id="2.60.40.2380">
    <property type="match status" value="1"/>
</dbReference>
<proteinExistence type="predicted"/>
<feature type="transmembrane region" description="Helical" evidence="2">
    <location>
        <begin position="282"/>
        <end position="299"/>
    </location>
</feature>
<evidence type="ECO:0000313" key="6">
    <source>
        <dbReference type="Proteomes" id="UP000248688"/>
    </source>
</evidence>
<keyword evidence="2" id="KW-1133">Transmembrane helix</keyword>
<keyword evidence="6" id="KW-1185">Reference proteome</keyword>
<reference evidence="5 6" key="1">
    <citation type="submission" date="2018-06" db="EMBL/GenBank/DDBJ databases">
        <title>Echinicola strongylocentroti sp. nov., isolated from a sea urchin Strongylocentrotus intermedius.</title>
        <authorList>
            <person name="Bae S.S."/>
        </authorList>
    </citation>
    <scope>NUCLEOTIDE SEQUENCE [LARGE SCALE GENOMIC DNA]</scope>
    <source>
        <strain evidence="5 6">MEBiC08714</strain>
    </source>
</reference>
<feature type="domain" description="7TM-DISM receptor extracellular" evidence="3">
    <location>
        <begin position="182"/>
        <end position="384"/>
    </location>
</feature>
<keyword evidence="1" id="KW-0175">Coiled coil</keyword>
<dbReference type="Proteomes" id="UP000248688">
    <property type="component" value="Chromosome"/>
</dbReference>
<dbReference type="InterPro" id="IPR011623">
    <property type="entry name" value="7TMR_DISM_rcpt_extracell_dom1"/>
</dbReference>